<dbReference type="AlphaFoldDB" id="A0A9C7QHF5"/>
<name>A0A9C7QHF5_CITAM</name>
<reference evidence="2" key="1">
    <citation type="journal article" date="2018" name="Genome Biol.">
        <title>SKESA: strategic k-mer extension for scrupulous assemblies.</title>
        <authorList>
            <person name="Souvorov A."/>
            <person name="Agarwala R."/>
            <person name="Lipman D.J."/>
        </authorList>
    </citation>
    <scope>NUCLEOTIDE SEQUENCE</scope>
    <source>
        <strain evidence="2">CAV1698</strain>
    </source>
</reference>
<reference evidence="2" key="2">
    <citation type="submission" date="2022-05" db="EMBL/GenBank/DDBJ databases">
        <authorList>
            <consortium name="NCBI Pathogen Detection Project"/>
        </authorList>
    </citation>
    <scope>NUCLEOTIDE SEQUENCE</scope>
    <source>
        <strain evidence="2">CAV1698</strain>
    </source>
</reference>
<keyword evidence="1" id="KW-0732">Signal</keyword>
<evidence type="ECO:0000313" key="2">
    <source>
        <dbReference type="EMBL" id="HCD1253844.1"/>
    </source>
</evidence>
<feature type="signal peptide" evidence="1">
    <location>
        <begin position="1"/>
        <end position="21"/>
    </location>
</feature>
<dbReference type="EMBL" id="DACYAJ020000002">
    <property type="protein sequence ID" value="HCD1253844.1"/>
    <property type="molecule type" value="Genomic_DNA"/>
</dbReference>
<evidence type="ECO:0000313" key="3">
    <source>
        <dbReference type="Proteomes" id="UP000862426"/>
    </source>
</evidence>
<comment type="caution">
    <text evidence="2">The sequence shown here is derived from an EMBL/GenBank/DDBJ whole genome shotgun (WGS) entry which is preliminary data.</text>
</comment>
<sequence>MKAGHALAALVLSLISLNASATMYVNSGSDSDYVYCKGINPDGSNKFGNCPTMGRQLEIESVRDGVIRFRFYDMGGVFPWFYAKVIDSDNGVYRELTSLPDSVDEAQDLQLTGDYVIINQYSKKNPADKEVFTRETFFKISQ</sequence>
<dbReference type="Proteomes" id="UP000862426">
    <property type="component" value="Unassembled WGS sequence"/>
</dbReference>
<gene>
    <name evidence="2" type="ORF">JD854_RS02035</name>
</gene>
<evidence type="ECO:0000256" key="1">
    <source>
        <dbReference type="SAM" id="SignalP"/>
    </source>
</evidence>
<protein>
    <submittedName>
        <fullName evidence="2">Uncharacterized protein</fullName>
    </submittedName>
</protein>
<feature type="chain" id="PRO_5039522618" evidence="1">
    <location>
        <begin position="22"/>
        <end position="142"/>
    </location>
</feature>
<accession>A0A9C7QHF5</accession>
<proteinExistence type="predicted"/>
<organism evidence="2 3">
    <name type="scientific">Citrobacter amalonaticus</name>
    <dbReference type="NCBI Taxonomy" id="35703"/>
    <lineage>
        <taxon>Bacteria</taxon>
        <taxon>Pseudomonadati</taxon>
        <taxon>Pseudomonadota</taxon>
        <taxon>Gammaproteobacteria</taxon>
        <taxon>Enterobacterales</taxon>
        <taxon>Enterobacteriaceae</taxon>
        <taxon>Citrobacter</taxon>
    </lineage>
</organism>